<reference evidence="9" key="1">
    <citation type="submission" date="2018-04" db="EMBL/GenBank/DDBJ databases">
        <authorList>
            <person name="Lucker S."/>
            <person name="Sakoula D."/>
        </authorList>
    </citation>
    <scope>NUCLEOTIDE SEQUENCE [LARGE SCALE GENOMIC DNA]</scope>
</reference>
<dbReference type="RefSeq" id="WP_121989116.1">
    <property type="nucleotide sequence ID" value="NZ_OUNR01000012.1"/>
</dbReference>
<dbReference type="SUPFAM" id="SSF82866">
    <property type="entry name" value="Multidrug efflux transporter AcrB transmembrane domain"/>
    <property type="match status" value="2"/>
</dbReference>
<feature type="transmembrane region" description="Helical" evidence="6">
    <location>
        <begin position="370"/>
        <end position="395"/>
    </location>
</feature>
<feature type="transmembrane region" description="Helical" evidence="6">
    <location>
        <begin position="345"/>
        <end position="364"/>
    </location>
</feature>
<evidence type="ECO:0000256" key="1">
    <source>
        <dbReference type="ARBA" id="ARBA00004651"/>
    </source>
</evidence>
<dbReference type="OrthoDB" id="9780358at2"/>
<keyword evidence="2" id="KW-1003">Cell membrane</keyword>
<feature type="transmembrane region" description="Helical" evidence="6">
    <location>
        <begin position="636"/>
        <end position="655"/>
    </location>
</feature>
<evidence type="ECO:0000313" key="8">
    <source>
        <dbReference type="EMBL" id="SPP64782.1"/>
    </source>
</evidence>
<evidence type="ECO:0000259" key="7">
    <source>
        <dbReference type="Pfam" id="PF03176"/>
    </source>
</evidence>
<evidence type="ECO:0000256" key="6">
    <source>
        <dbReference type="SAM" id="Phobius"/>
    </source>
</evidence>
<dbReference type="EMBL" id="OUNR01000012">
    <property type="protein sequence ID" value="SPP64782.1"/>
    <property type="molecule type" value="Genomic_DNA"/>
</dbReference>
<feature type="transmembrane region" description="Helical" evidence="6">
    <location>
        <begin position="721"/>
        <end position="740"/>
    </location>
</feature>
<keyword evidence="5 6" id="KW-0472">Membrane</keyword>
<comment type="subcellular location">
    <subcellularLocation>
        <location evidence="1">Cell membrane</location>
        <topology evidence="1">Multi-pass membrane protein</topology>
    </subcellularLocation>
</comment>
<accession>A0A330L6I3</accession>
<name>A0A330L6I3_9BACT</name>
<gene>
    <name evidence="8" type="ORF">NITLEN_20422</name>
</gene>
<dbReference type="Gene3D" id="1.20.1640.10">
    <property type="entry name" value="Multidrug efflux transporter AcrB transmembrane domain"/>
    <property type="match status" value="2"/>
</dbReference>
<organism evidence="8 9">
    <name type="scientific">Nitrospira lenta</name>
    <dbReference type="NCBI Taxonomy" id="1436998"/>
    <lineage>
        <taxon>Bacteria</taxon>
        <taxon>Pseudomonadati</taxon>
        <taxon>Nitrospirota</taxon>
        <taxon>Nitrospiria</taxon>
        <taxon>Nitrospirales</taxon>
        <taxon>Nitrospiraceae</taxon>
        <taxon>Nitrospira</taxon>
    </lineage>
</organism>
<keyword evidence="9" id="KW-1185">Reference proteome</keyword>
<protein>
    <recommendedName>
        <fullName evidence="7">Membrane transport protein MMPL domain-containing protein</fullName>
    </recommendedName>
</protein>
<feature type="transmembrane region" description="Helical" evidence="6">
    <location>
        <begin position="746"/>
        <end position="765"/>
    </location>
</feature>
<evidence type="ECO:0000256" key="4">
    <source>
        <dbReference type="ARBA" id="ARBA00022989"/>
    </source>
</evidence>
<feature type="transmembrane region" description="Helical" evidence="6">
    <location>
        <begin position="299"/>
        <end position="315"/>
    </location>
</feature>
<evidence type="ECO:0000313" key="9">
    <source>
        <dbReference type="Proteomes" id="UP000248168"/>
    </source>
</evidence>
<proteinExistence type="predicted"/>
<evidence type="ECO:0000256" key="5">
    <source>
        <dbReference type="ARBA" id="ARBA00023136"/>
    </source>
</evidence>
<evidence type="ECO:0000256" key="2">
    <source>
        <dbReference type="ARBA" id="ARBA00022475"/>
    </source>
</evidence>
<keyword evidence="4 6" id="KW-1133">Transmembrane helix</keyword>
<feature type="transmembrane region" description="Helical" evidence="6">
    <location>
        <begin position="274"/>
        <end position="293"/>
    </location>
</feature>
<feature type="transmembrane region" description="Helical" evidence="6">
    <location>
        <begin position="688"/>
        <end position="709"/>
    </location>
</feature>
<evidence type="ECO:0000256" key="3">
    <source>
        <dbReference type="ARBA" id="ARBA00022692"/>
    </source>
</evidence>
<dbReference type="AlphaFoldDB" id="A0A330L6I3"/>
<feature type="transmembrane region" description="Helical" evidence="6">
    <location>
        <begin position="7"/>
        <end position="26"/>
    </location>
</feature>
<dbReference type="InterPro" id="IPR004869">
    <property type="entry name" value="MMPL_dom"/>
</dbReference>
<dbReference type="PANTHER" id="PTHR33406">
    <property type="entry name" value="MEMBRANE PROTEIN MJ1562-RELATED"/>
    <property type="match status" value="1"/>
</dbReference>
<feature type="transmembrane region" description="Helical" evidence="6">
    <location>
        <begin position="250"/>
        <end position="267"/>
    </location>
</feature>
<sequence length="777" mass="83879">MSRPFGVRFSVMGLWILAMACGLWLITTRVNVHSELADLLPEGTTATQRLLLTQVRTGIAGRLMLLAIEGGEPDDLAQASRELGTQLRATGHFNVIGNGAQALSKPDQDLLFRSRYLLSRQVTPEAFSVESLRHSLEQRLDDLRSPLAPMMKATIPEDPTGVFLGILKDWAGQEGPAKHRGVWMSEDQTKALLVVETKATGFDADAQAAIQRDIRKAFEDLPGRPASLRLLMSGPGVFAVEIKQTIEAEIWWLSTAASTLVVLLLYASYRSVTLVLLSAIPLSTGIVAGVLAVNSWFGFIHGITLGFGITLLGIVDDYPIHLFSHVNVRGSAPAVIRAIWPTMRLGVLTTVIGFSSLLLSGFPALAQLGIFAVVGLIAAALVTRYVLPVCVPPAFVPRAVPRGIVPAVARLTRFKWLVPGSVVLATFMLLWSDTPLWQTDLGSLSPVSEVSKRLDLQLRHDLGVPDVRDLLVIEGGTEEDVLQRGEAVMAQLDQLRTGELVAGYDLVSSYLPSRRSQQARQQALPERSALEQNLRTALSGLPFAPGLFTPFLDSIEAARTQPLIDRATFNGTAVGLKLESLLIEQQEQWSAVVPLRGVADRARLGEIVAGWHAPGVAYVDLKEESNRLMTAYRDRTLAIVAWGLLVIAVMLAAGLKSISILRPVLLPMMSALVVVAALVNAAGESLSLFHVATFLLVIGLGLDYALFFNRPEGTGEERARTLYGLLVCSTTTILVFGVLACSTIPVLHAIGMTAAIGSFCCLLFAGMMAEQEPVAHV</sequence>
<dbReference type="PROSITE" id="PS51257">
    <property type="entry name" value="PROKAR_LIPOPROTEIN"/>
    <property type="match status" value="1"/>
</dbReference>
<dbReference type="InterPro" id="IPR050545">
    <property type="entry name" value="Mycobact_MmpL"/>
</dbReference>
<feature type="domain" description="Membrane transport protein MMPL" evidence="7">
    <location>
        <begin position="179"/>
        <end position="388"/>
    </location>
</feature>
<keyword evidence="3 6" id="KW-0812">Transmembrane</keyword>
<feature type="transmembrane region" description="Helical" evidence="6">
    <location>
        <begin position="664"/>
        <end position="682"/>
    </location>
</feature>
<feature type="domain" description="Membrane transport protein MMPL" evidence="7">
    <location>
        <begin position="631"/>
        <end position="763"/>
    </location>
</feature>
<dbReference type="Pfam" id="PF03176">
    <property type="entry name" value="MMPL"/>
    <property type="match status" value="2"/>
</dbReference>
<dbReference type="PANTHER" id="PTHR33406:SF13">
    <property type="entry name" value="MEMBRANE PROTEIN YDFJ"/>
    <property type="match status" value="1"/>
</dbReference>
<dbReference type="GO" id="GO:0005886">
    <property type="term" value="C:plasma membrane"/>
    <property type="evidence" value="ECO:0007669"/>
    <property type="project" value="UniProtKB-SubCell"/>
</dbReference>
<dbReference type="Proteomes" id="UP000248168">
    <property type="component" value="Unassembled WGS sequence"/>
</dbReference>
<dbReference type="InParanoid" id="A0A330L6I3"/>